<dbReference type="Gene3D" id="3.40.140.10">
    <property type="entry name" value="Cytidine Deaminase, domain 2"/>
    <property type="match status" value="1"/>
</dbReference>
<evidence type="ECO:0000313" key="2">
    <source>
        <dbReference type="EMBL" id="KTC84594.1"/>
    </source>
</evidence>
<evidence type="ECO:0000313" key="3">
    <source>
        <dbReference type="Proteomes" id="UP000054736"/>
    </source>
</evidence>
<keyword evidence="3" id="KW-1185">Reference proteome</keyword>
<sequence length="184" mass="20792">MSNLLSLGECDVILGETLEFLRKNWLNSDTGIVACCIVDGDKKAFATSSRNVPFWKHAEKNAYLEFKKLYASEPSPSAIFVVTLSPCLSDLKYRQEESCSALLQQLGVKRIHFGVLDKMHADSLEQYYQIGLSPSLSEQGSYQMICEKLMGLFAQYHSRINSDLIGIKKELGSSFFRELDEKLF</sequence>
<comment type="caution">
    <text evidence="2">The sequence shown here is derived from an EMBL/GenBank/DDBJ whole genome shotgun (WGS) entry which is preliminary data.</text>
</comment>
<dbReference type="OrthoDB" id="5646550at2"/>
<dbReference type="InterPro" id="IPR016193">
    <property type="entry name" value="Cytidine_deaminase-like"/>
</dbReference>
<dbReference type="InterPro" id="IPR002125">
    <property type="entry name" value="CMP_dCMP_dom"/>
</dbReference>
<dbReference type="Proteomes" id="UP000054736">
    <property type="component" value="Unassembled WGS sequence"/>
</dbReference>
<accession>A0A0W0SMF9</accession>
<dbReference type="Pfam" id="PF00383">
    <property type="entry name" value="dCMP_cyt_deam_1"/>
    <property type="match status" value="1"/>
</dbReference>
<name>A0A0W0SMF9_9GAMM</name>
<reference evidence="2 3" key="1">
    <citation type="submission" date="2015-11" db="EMBL/GenBank/DDBJ databases">
        <title>Genomic analysis of 38 Legionella species identifies large and diverse effector repertoires.</title>
        <authorList>
            <person name="Burstein D."/>
            <person name="Amaro F."/>
            <person name="Zusman T."/>
            <person name="Lifshitz Z."/>
            <person name="Cohen O."/>
            <person name="Gilbert J.A."/>
            <person name="Pupko T."/>
            <person name="Shuman H.A."/>
            <person name="Segal G."/>
        </authorList>
    </citation>
    <scope>NUCLEOTIDE SEQUENCE [LARGE SCALE GENOMIC DNA]</scope>
    <source>
        <strain evidence="2 3">ATCC 700990</strain>
    </source>
</reference>
<dbReference type="GO" id="GO:0003824">
    <property type="term" value="F:catalytic activity"/>
    <property type="evidence" value="ECO:0007669"/>
    <property type="project" value="InterPro"/>
</dbReference>
<organism evidence="2 3">
    <name type="scientific">Legionella drozanskii LLAP-1</name>
    <dbReference type="NCBI Taxonomy" id="1212489"/>
    <lineage>
        <taxon>Bacteria</taxon>
        <taxon>Pseudomonadati</taxon>
        <taxon>Pseudomonadota</taxon>
        <taxon>Gammaproteobacteria</taxon>
        <taxon>Legionellales</taxon>
        <taxon>Legionellaceae</taxon>
        <taxon>Legionella</taxon>
    </lineage>
</organism>
<dbReference type="EMBL" id="LNXY01000031">
    <property type="protein sequence ID" value="KTC84594.1"/>
    <property type="molecule type" value="Genomic_DNA"/>
</dbReference>
<dbReference type="RefSeq" id="WP_058497032.1">
    <property type="nucleotide sequence ID" value="NZ_CAAAIU010000004.1"/>
</dbReference>
<gene>
    <name evidence="2" type="ORF">Ldro_2758</name>
</gene>
<protein>
    <submittedName>
        <fullName evidence="2">Cytidine and deoxycytidylate deaminase zinc-binding region</fullName>
    </submittedName>
</protein>
<proteinExistence type="predicted"/>
<dbReference type="STRING" id="1212489.Ldro_2758"/>
<feature type="domain" description="CMP/dCMP-type deaminase" evidence="1">
    <location>
        <begin position="27"/>
        <end position="114"/>
    </location>
</feature>
<dbReference type="PATRIC" id="fig|1212489.4.peg.2909"/>
<evidence type="ECO:0000259" key="1">
    <source>
        <dbReference type="Pfam" id="PF00383"/>
    </source>
</evidence>
<dbReference type="SUPFAM" id="SSF53927">
    <property type="entry name" value="Cytidine deaminase-like"/>
    <property type="match status" value="1"/>
</dbReference>
<dbReference type="AlphaFoldDB" id="A0A0W0SMF9"/>